<feature type="chain" id="PRO_5022030134" description="Cysteine rich repeat-containing protein" evidence="1">
    <location>
        <begin position="26"/>
        <end position="80"/>
    </location>
</feature>
<keyword evidence="1" id="KW-0732">Signal</keyword>
<accession>A0A562KJW1</accession>
<dbReference type="RefSeq" id="WP_145642382.1">
    <property type="nucleotide sequence ID" value="NZ_CP088014.1"/>
</dbReference>
<sequence>MARKILLATITLAALTGLSEGPAFAQGHMGTPQEQKACTRDAQRFCRKELGNDMAVQGCLQANRAKLSKSCSNVFKSHGM</sequence>
<dbReference type="AlphaFoldDB" id="A0A562KJW1"/>
<gene>
    <name evidence="2" type="ORF">IQ17_06566</name>
</gene>
<feature type="signal peptide" evidence="1">
    <location>
        <begin position="1"/>
        <end position="25"/>
    </location>
</feature>
<evidence type="ECO:0008006" key="4">
    <source>
        <dbReference type="Google" id="ProtNLM"/>
    </source>
</evidence>
<name>A0A562KJW1_9BRAD</name>
<keyword evidence="3" id="KW-1185">Reference proteome</keyword>
<organism evidence="2 3">
    <name type="scientific">Bradyrhizobium daqingense</name>
    <dbReference type="NCBI Taxonomy" id="993502"/>
    <lineage>
        <taxon>Bacteria</taxon>
        <taxon>Pseudomonadati</taxon>
        <taxon>Pseudomonadota</taxon>
        <taxon>Alphaproteobacteria</taxon>
        <taxon>Hyphomicrobiales</taxon>
        <taxon>Nitrobacteraceae</taxon>
        <taxon>Bradyrhizobium</taxon>
    </lineage>
</organism>
<evidence type="ECO:0000313" key="2">
    <source>
        <dbReference type="EMBL" id="TWH95671.1"/>
    </source>
</evidence>
<proteinExistence type="predicted"/>
<reference evidence="2 3" key="1">
    <citation type="journal article" date="2015" name="Stand. Genomic Sci.">
        <title>Genomic Encyclopedia of Bacterial and Archaeal Type Strains, Phase III: the genomes of soil and plant-associated and newly described type strains.</title>
        <authorList>
            <person name="Whitman W.B."/>
            <person name="Woyke T."/>
            <person name="Klenk H.P."/>
            <person name="Zhou Y."/>
            <person name="Lilburn T.G."/>
            <person name="Beck B.J."/>
            <person name="De Vos P."/>
            <person name="Vandamme P."/>
            <person name="Eisen J.A."/>
            <person name="Garrity G."/>
            <person name="Hugenholtz P."/>
            <person name="Kyrpides N.C."/>
        </authorList>
    </citation>
    <scope>NUCLEOTIDE SEQUENCE [LARGE SCALE GENOMIC DNA]</scope>
    <source>
        <strain evidence="2 3">CGMCC 1.10947</strain>
    </source>
</reference>
<evidence type="ECO:0000256" key="1">
    <source>
        <dbReference type="SAM" id="SignalP"/>
    </source>
</evidence>
<dbReference type="Proteomes" id="UP000317176">
    <property type="component" value="Unassembled WGS sequence"/>
</dbReference>
<dbReference type="OrthoDB" id="8453234at2"/>
<comment type="caution">
    <text evidence="2">The sequence shown here is derived from an EMBL/GenBank/DDBJ whole genome shotgun (WGS) entry which is preliminary data.</text>
</comment>
<protein>
    <recommendedName>
        <fullName evidence="4">Cysteine rich repeat-containing protein</fullName>
    </recommendedName>
</protein>
<evidence type="ECO:0000313" key="3">
    <source>
        <dbReference type="Proteomes" id="UP000317176"/>
    </source>
</evidence>
<dbReference type="EMBL" id="VLKL01000031">
    <property type="protein sequence ID" value="TWH95671.1"/>
    <property type="molecule type" value="Genomic_DNA"/>
</dbReference>